<dbReference type="AlphaFoldDB" id="A0AAF1B6H2"/>
<keyword evidence="5" id="KW-1185">Reference proteome</keyword>
<feature type="domain" description="CID" evidence="3">
    <location>
        <begin position="2"/>
        <end position="134"/>
    </location>
</feature>
<dbReference type="Proteomes" id="UP000077755">
    <property type="component" value="Chromosome 6"/>
</dbReference>
<dbReference type="PANTHER" id="PTHR12460">
    <property type="entry name" value="CYCLIN-DEPENDENT KINASE INHIBITOR-RELATED PROTEIN"/>
    <property type="match status" value="1"/>
</dbReference>
<dbReference type="PROSITE" id="PS51391">
    <property type="entry name" value="CID"/>
    <property type="match status" value="1"/>
</dbReference>
<protein>
    <recommendedName>
        <fullName evidence="3">CID domain-containing protein</fullName>
    </recommendedName>
</protein>
<reference evidence="4" key="1">
    <citation type="journal article" date="2016" name="Nat. Genet.">
        <title>A high-quality carrot genome assembly provides new insights into carotenoid accumulation and asterid genome evolution.</title>
        <authorList>
            <person name="Iorizzo M."/>
            <person name="Ellison S."/>
            <person name="Senalik D."/>
            <person name="Zeng P."/>
            <person name="Satapoomin P."/>
            <person name="Huang J."/>
            <person name="Bowman M."/>
            <person name="Iovene M."/>
            <person name="Sanseverino W."/>
            <person name="Cavagnaro P."/>
            <person name="Yildiz M."/>
            <person name="Macko-Podgorni A."/>
            <person name="Moranska E."/>
            <person name="Grzebelus E."/>
            <person name="Grzebelus D."/>
            <person name="Ashrafi H."/>
            <person name="Zheng Z."/>
            <person name="Cheng S."/>
            <person name="Spooner D."/>
            <person name="Van Deynze A."/>
            <person name="Simon P."/>
        </authorList>
    </citation>
    <scope>NUCLEOTIDE SEQUENCE</scope>
    <source>
        <tissue evidence="4">Leaf</tissue>
    </source>
</reference>
<dbReference type="GO" id="GO:0031124">
    <property type="term" value="P:mRNA 3'-end processing"/>
    <property type="evidence" value="ECO:0007669"/>
    <property type="project" value="TreeGrafter"/>
</dbReference>
<feature type="coiled-coil region" evidence="2">
    <location>
        <begin position="241"/>
        <end position="275"/>
    </location>
</feature>
<reference evidence="4" key="2">
    <citation type="submission" date="2022-03" db="EMBL/GenBank/DDBJ databases">
        <title>Draft title - Genomic analysis of global carrot germplasm unveils the trajectory of domestication and the origin of high carotenoid orange carrot.</title>
        <authorList>
            <person name="Iorizzo M."/>
            <person name="Ellison S."/>
            <person name="Senalik D."/>
            <person name="Macko-Podgorni A."/>
            <person name="Grzebelus D."/>
            <person name="Bostan H."/>
            <person name="Rolling W."/>
            <person name="Curaba J."/>
            <person name="Simon P."/>
        </authorList>
    </citation>
    <scope>NUCLEOTIDE SEQUENCE</scope>
    <source>
        <tissue evidence="4">Leaf</tissue>
    </source>
</reference>
<accession>A0AAF1B6H2</accession>
<dbReference type="CDD" id="cd16981">
    <property type="entry name" value="CID_RPRD_like"/>
    <property type="match status" value="1"/>
</dbReference>
<dbReference type="Gene3D" id="1.25.40.90">
    <property type="match status" value="1"/>
</dbReference>
<keyword evidence="1" id="KW-0507">mRNA processing</keyword>
<dbReference type="GO" id="GO:0000993">
    <property type="term" value="F:RNA polymerase II complex binding"/>
    <property type="evidence" value="ECO:0007669"/>
    <property type="project" value="TreeGrafter"/>
</dbReference>
<evidence type="ECO:0000256" key="1">
    <source>
        <dbReference type="ARBA" id="ARBA00022664"/>
    </source>
</evidence>
<dbReference type="Pfam" id="PF04818">
    <property type="entry name" value="CID"/>
    <property type="match status" value="1"/>
</dbReference>
<dbReference type="InterPro" id="IPR008942">
    <property type="entry name" value="ENTH_VHS"/>
</dbReference>
<dbReference type="SMART" id="SM00582">
    <property type="entry name" value="RPR"/>
    <property type="match status" value="1"/>
</dbReference>
<evidence type="ECO:0000313" key="5">
    <source>
        <dbReference type="Proteomes" id="UP000077755"/>
    </source>
</evidence>
<gene>
    <name evidence="4" type="ORF">DCAR_0624398</name>
</gene>
<keyword evidence="2" id="KW-0175">Coiled coil</keyword>
<organism evidence="4 5">
    <name type="scientific">Daucus carota subsp. sativus</name>
    <name type="common">Carrot</name>
    <dbReference type="NCBI Taxonomy" id="79200"/>
    <lineage>
        <taxon>Eukaryota</taxon>
        <taxon>Viridiplantae</taxon>
        <taxon>Streptophyta</taxon>
        <taxon>Embryophyta</taxon>
        <taxon>Tracheophyta</taxon>
        <taxon>Spermatophyta</taxon>
        <taxon>Magnoliopsida</taxon>
        <taxon>eudicotyledons</taxon>
        <taxon>Gunneridae</taxon>
        <taxon>Pentapetalae</taxon>
        <taxon>asterids</taxon>
        <taxon>campanulids</taxon>
        <taxon>Apiales</taxon>
        <taxon>Apiaceae</taxon>
        <taxon>Apioideae</taxon>
        <taxon>Scandiceae</taxon>
        <taxon>Daucinae</taxon>
        <taxon>Daucus</taxon>
        <taxon>Daucus sect. Daucus</taxon>
    </lineage>
</organism>
<dbReference type="EMBL" id="CP093348">
    <property type="protein sequence ID" value="WOH04986.1"/>
    <property type="molecule type" value="Genomic_DNA"/>
</dbReference>
<dbReference type="PANTHER" id="PTHR12460:SF23">
    <property type="entry name" value="ACTIN CYTOSKELETON-REGULATORY COMPLEX PROTEIN PAN1"/>
    <property type="match status" value="1"/>
</dbReference>
<evidence type="ECO:0000259" key="3">
    <source>
        <dbReference type="PROSITE" id="PS51391"/>
    </source>
</evidence>
<evidence type="ECO:0000256" key="2">
    <source>
        <dbReference type="SAM" id="Coils"/>
    </source>
</evidence>
<dbReference type="KEGG" id="dcr:108224812"/>
<dbReference type="SUPFAM" id="SSF48464">
    <property type="entry name" value="ENTH/VHS domain"/>
    <property type="match status" value="1"/>
</dbReference>
<sequence length="515" mass="57014">MGSTFKPHILVEKLVKLNSSQQSIETLSHWCIFHMNKAKNVVETWDRQFHCSPREQRLAFLYLANDIIQNSRRKGSEFVAEFWKVLPGALRVVLEIGDKSERNAAMRLINIWEERKVFGSQGQLLKDELVGKNLNISNNPPVFKLTNAAGNALEKIASAYQVLYGGQLDEETILHNCMNSIRYIEKVEKEIGGGISSEKLIQSGTVEEIRGQQAILMGCIEQLRDVQSCRISLVSYLTEALHEQEVKLSHLRHQLQDAESQSEQAENLCRHIINTVHSLAEKKDSHNNSEASQCLTDDIEVQTAPVMYTKQVQYNEKLYHSAENSKSAVAGPAAPVTATTSAAQVLPYVLPAVASDGVIVNTVKGPSDDYPLEKKLKLESGHSVYLQSEIPQPPVPPYPHPDSLQHHVAITSNELAPQVQPPLPLSPPPMPPLPPSNPFQVPQFMPNVGSMATAPAPYSYGLIQQLPPPPFPYPAVGSEYNGSSNFPAPPPMPYQNAGRFYGQQSFPATPVSRQL</sequence>
<name>A0AAF1B6H2_DAUCS</name>
<dbReference type="InterPro" id="IPR006569">
    <property type="entry name" value="CID_dom"/>
</dbReference>
<evidence type="ECO:0000313" key="4">
    <source>
        <dbReference type="EMBL" id="WOH04986.1"/>
    </source>
</evidence>
<dbReference type="GO" id="GO:0005634">
    <property type="term" value="C:nucleus"/>
    <property type="evidence" value="ECO:0007669"/>
    <property type="project" value="UniProtKB-ARBA"/>
</dbReference>
<dbReference type="FunFam" id="1.25.40.90:FF:000018">
    <property type="entry name" value="ENTH/VHS family protein isoform 1"/>
    <property type="match status" value="1"/>
</dbReference>
<proteinExistence type="predicted"/>